<keyword evidence="2" id="KW-0813">Transport</keyword>
<evidence type="ECO:0000313" key="10">
    <source>
        <dbReference type="Proteomes" id="UP000065533"/>
    </source>
</evidence>
<evidence type="ECO:0000256" key="5">
    <source>
        <dbReference type="ARBA" id="ARBA00022989"/>
    </source>
</evidence>
<feature type="transmembrane region" description="Helical" evidence="7">
    <location>
        <begin position="7"/>
        <end position="33"/>
    </location>
</feature>
<organism evidence="9 10">
    <name type="scientific">Planococcus kocurii</name>
    <dbReference type="NCBI Taxonomy" id="1374"/>
    <lineage>
        <taxon>Bacteria</taxon>
        <taxon>Bacillati</taxon>
        <taxon>Bacillota</taxon>
        <taxon>Bacilli</taxon>
        <taxon>Bacillales</taxon>
        <taxon>Caryophanaceae</taxon>
        <taxon>Planococcus</taxon>
    </lineage>
</organism>
<feature type="transmembrane region" description="Helical" evidence="7">
    <location>
        <begin position="39"/>
        <end position="60"/>
    </location>
</feature>
<dbReference type="EMBL" id="CP013661">
    <property type="protein sequence ID" value="ALS78744.1"/>
    <property type="molecule type" value="Genomic_DNA"/>
</dbReference>
<dbReference type="PANTHER" id="PTHR23513:SF6">
    <property type="entry name" value="MAJOR FACILITATOR SUPERFAMILY ASSOCIATED DOMAIN-CONTAINING PROTEIN"/>
    <property type="match status" value="1"/>
</dbReference>
<sequence>MKNWKYSFLLLGGIGISNIGSWVYLIALNLIILNETGSPLAIAWLYILGPIATICSNSWAGSLIDRINTRKFMIGLDISRALCIALIPMLPSLFYVYVIVFIINMGSAMFEPTSMVYMTKLIPEKDRQRFNALRSFINSCGTLTGPAIAGLLFWMGTPDTAIYINAVALILSAFIILLLPNVDTQTVLLETEKLSWKLIKADFDVVYKFSQTYPFVLKVYLFFVGMTIFMTALDSLEAAFAKGVIGLSDTNYGFLLSIFGTGIILGSLINTIFSKQLTVNLLIGAGSVFTAVGYITLYSAQGFVSAALGTFIIGFAITFANTGYLTFYQNTVPVSMMGRFSSLFGIVEAFFIIILTILIGLAAELTSIRPVGLIGSFMFLLLGVRVFKVVTARKRNIYFRENLTLND</sequence>
<feature type="transmembrane region" description="Helical" evidence="7">
    <location>
        <begin position="368"/>
        <end position="387"/>
    </location>
</feature>
<dbReference type="Pfam" id="PF07690">
    <property type="entry name" value="MFS_1"/>
    <property type="match status" value="1"/>
</dbReference>
<dbReference type="InterPro" id="IPR011701">
    <property type="entry name" value="MFS"/>
</dbReference>
<evidence type="ECO:0000256" key="6">
    <source>
        <dbReference type="ARBA" id="ARBA00023136"/>
    </source>
</evidence>
<evidence type="ECO:0000313" key="9">
    <source>
        <dbReference type="EMBL" id="ALS78744.1"/>
    </source>
</evidence>
<dbReference type="PANTHER" id="PTHR23513">
    <property type="entry name" value="INTEGRAL MEMBRANE EFFLUX PROTEIN-RELATED"/>
    <property type="match status" value="1"/>
</dbReference>
<protein>
    <submittedName>
        <fullName evidence="9">Permease</fullName>
    </submittedName>
</protein>
<feature type="transmembrane region" description="Helical" evidence="7">
    <location>
        <begin position="161"/>
        <end position="179"/>
    </location>
</feature>
<dbReference type="Gene3D" id="1.20.1250.20">
    <property type="entry name" value="MFS general substrate transporter like domains"/>
    <property type="match status" value="1"/>
</dbReference>
<evidence type="ECO:0000256" key="4">
    <source>
        <dbReference type="ARBA" id="ARBA00022692"/>
    </source>
</evidence>
<keyword evidence="6 7" id="KW-0472">Membrane</keyword>
<evidence type="ECO:0000256" key="2">
    <source>
        <dbReference type="ARBA" id="ARBA00022448"/>
    </source>
</evidence>
<dbReference type="CDD" id="cd06173">
    <property type="entry name" value="MFS_MefA_like"/>
    <property type="match status" value="1"/>
</dbReference>
<gene>
    <name evidence="9" type="ORF">AUO94_08795</name>
</gene>
<proteinExistence type="predicted"/>
<dbReference type="InterPro" id="IPR036259">
    <property type="entry name" value="MFS_trans_sf"/>
</dbReference>
<evidence type="ECO:0000256" key="3">
    <source>
        <dbReference type="ARBA" id="ARBA00022475"/>
    </source>
</evidence>
<dbReference type="PROSITE" id="PS50850">
    <property type="entry name" value="MFS"/>
    <property type="match status" value="1"/>
</dbReference>
<keyword evidence="5 7" id="KW-1133">Transmembrane helix</keyword>
<keyword evidence="10" id="KW-1185">Reference proteome</keyword>
<name>A0ABM5WWP1_9BACL</name>
<evidence type="ECO:0000256" key="7">
    <source>
        <dbReference type="SAM" id="Phobius"/>
    </source>
</evidence>
<comment type="subcellular location">
    <subcellularLocation>
        <location evidence="1">Cell membrane</location>
        <topology evidence="1">Multi-pass membrane protein</topology>
    </subcellularLocation>
</comment>
<dbReference type="InterPro" id="IPR020846">
    <property type="entry name" value="MFS_dom"/>
</dbReference>
<feature type="transmembrane region" description="Helical" evidence="7">
    <location>
        <begin position="280"/>
        <end position="300"/>
    </location>
</feature>
<keyword evidence="3" id="KW-1003">Cell membrane</keyword>
<reference evidence="9" key="1">
    <citation type="submission" date="2016-01" db="EMBL/GenBank/DDBJ databases">
        <title>Complete genome of Planococcus kocurri type strain.</title>
        <authorList>
            <person name="See-Too W.S."/>
        </authorList>
    </citation>
    <scope>NUCLEOTIDE SEQUENCE [LARGE SCALE GENOMIC DNA]</scope>
    <source>
        <strain evidence="9">ATCC 43650</strain>
    </source>
</reference>
<feature type="transmembrane region" description="Helical" evidence="7">
    <location>
        <begin position="215"/>
        <end position="233"/>
    </location>
</feature>
<feature type="domain" description="Major facilitator superfamily (MFS) profile" evidence="8">
    <location>
        <begin position="1"/>
        <end position="394"/>
    </location>
</feature>
<dbReference type="SUPFAM" id="SSF103473">
    <property type="entry name" value="MFS general substrate transporter"/>
    <property type="match status" value="1"/>
</dbReference>
<dbReference type="RefSeq" id="WP_058385403.1">
    <property type="nucleotide sequence ID" value="NZ_CP013661.2"/>
</dbReference>
<evidence type="ECO:0000256" key="1">
    <source>
        <dbReference type="ARBA" id="ARBA00004651"/>
    </source>
</evidence>
<keyword evidence="4 7" id="KW-0812">Transmembrane</keyword>
<feature type="transmembrane region" description="Helical" evidence="7">
    <location>
        <begin position="253"/>
        <end position="273"/>
    </location>
</feature>
<dbReference type="Proteomes" id="UP000065533">
    <property type="component" value="Chromosome"/>
</dbReference>
<evidence type="ECO:0000259" key="8">
    <source>
        <dbReference type="PROSITE" id="PS50850"/>
    </source>
</evidence>
<feature type="transmembrane region" description="Helical" evidence="7">
    <location>
        <begin position="340"/>
        <end position="362"/>
    </location>
</feature>
<accession>A0ABM5WWP1</accession>
<feature type="transmembrane region" description="Helical" evidence="7">
    <location>
        <begin position="306"/>
        <end position="328"/>
    </location>
</feature>